<protein>
    <submittedName>
        <fullName evidence="2">Uncharacterized protein</fullName>
    </submittedName>
</protein>
<feature type="region of interest" description="Disordered" evidence="1">
    <location>
        <begin position="109"/>
        <end position="152"/>
    </location>
</feature>
<dbReference type="AlphaFoldDB" id="A0A166I642"/>
<evidence type="ECO:0000313" key="2">
    <source>
        <dbReference type="EMBL" id="KZT43432.1"/>
    </source>
</evidence>
<proteinExistence type="predicted"/>
<dbReference type="Proteomes" id="UP000076798">
    <property type="component" value="Unassembled WGS sequence"/>
</dbReference>
<evidence type="ECO:0000256" key="1">
    <source>
        <dbReference type="SAM" id="MobiDB-lite"/>
    </source>
</evidence>
<organism evidence="2 3">
    <name type="scientific">Sistotremastrum suecicum HHB10207 ss-3</name>
    <dbReference type="NCBI Taxonomy" id="1314776"/>
    <lineage>
        <taxon>Eukaryota</taxon>
        <taxon>Fungi</taxon>
        <taxon>Dikarya</taxon>
        <taxon>Basidiomycota</taxon>
        <taxon>Agaricomycotina</taxon>
        <taxon>Agaricomycetes</taxon>
        <taxon>Sistotremastrales</taxon>
        <taxon>Sistotremastraceae</taxon>
        <taxon>Sistotremastrum</taxon>
    </lineage>
</organism>
<feature type="region of interest" description="Disordered" evidence="1">
    <location>
        <begin position="1"/>
        <end position="90"/>
    </location>
</feature>
<accession>A0A166I642</accession>
<gene>
    <name evidence="2" type="ORF">SISSUDRAFT_694710</name>
</gene>
<reference evidence="2 3" key="1">
    <citation type="journal article" date="2016" name="Mol. Biol. Evol.">
        <title>Comparative Genomics of Early-Diverging Mushroom-Forming Fungi Provides Insights into the Origins of Lignocellulose Decay Capabilities.</title>
        <authorList>
            <person name="Nagy L.G."/>
            <person name="Riley R."/>
            <person name="Tritt A."/>
            <person name="Adam C."/>
            <person name="Daum C."/>
            <person name="Floudas D."/>
            <person name="Sun H."/>
            <person name="Yadav J.S."/>
            <person name="Pangilinan J."/>
            <person name="Larsson K.H."/>
            <person name="Matsuura K."/>
            <person name="Barry K."/>
            <person name="Labutti K."/>
            <person name="Kuo R."/>
            <person name="Ohm R.A."/>
            <person name="Bhattacharya S.S."/>
            <person name="Shirouzu T."/>
            <person name="Yoshinaga Y."/>
            <person name="Martin F.M."/>
            <person name="Grigoriev I.V."/>
            <person name="Hibbett D.S."/>
        </authorList>
    </citation>
    <scope>NUCLEOTIDE SEQUENCE [LARGE SCALE GENOMIC DNA]</scope>
    <source>
        <strain evidence="2 3">HHB10207 ss-3</strain>
    </source>
</reference>
<name>A0A166I642_9AGAM</name>
<dbReference type="EMBL" id="KV428008">
    <property type="protein sequence ID" value="KZT43432.1"/>
    <property type="molecule type" value="Genomic_DNA"/>
</dbReference>
<evidence type="ECO:0000313" key="3">
    <source>
        <dbReference type="Proteomes" id="UP000076798"/>
    </source>
</evidence>
<sequence>MSMFNFNRLRKSLRPSTTPGPSPPHSPASFYSPGHTSPTFKESDFPAGYSALQSSNFFPSPRHTQDSPYYPTVTPGPAPHKRSPSQPFARVPATSPELVLDIPDGSFTDNFSQDMLHSRNPHRADKRNSNRRSIQKSDRTRRAPATVSPHPPKSALINLLQILPSVIEDIVPVVKYRSTSNPSSSVRLSFQVSCWCWRD</sequence>
<keyword evidence="3" id="KW-1185">Reference proteome</keyword>